<evidence type="ECO:0000313" key="2">
    <source>
        <dbReference type="EMBL" id="KAJ4461092.1"/>
    </source>
</evidence>
<protein>
    <submittedName>
        <fullName evidence="2">Uncharacterized protein</fullName>
    </submittedName>
</protein>
<proteinExistence type="predicted"/>
<name>A0ABQ8URE2_9EUKA</name>
<sequence length="511" mass="54454">MCGNGWRYGVDACYSEELDEMLVEEKRGAKPCVSSLLFGTPKLSPPRGQQTRSGSDRRAKFTALADRQVLPTPPAIETSPPDIFPDIVCLARPFFSSDLLSAILQATNWAARSYCGLLAIDHRTRSFFRGNVRILDFTPASYDTSDVERSDDQIPSAEALVALVGPCHSLQKLSLNGFTGCGREESAYTEWVDSAFGGCGPSLMALSLGRLSMPSGALARILAHLPHLESLAVDLALNARAGIGMSDGDMTPVLSVIAQCCPGLRQLSLTGRQLAFIPNPLLTQLTHLTLEGAPTGLEDLLRANAGTLQAIRLLPVSAWGGMQADFAPMACLTELALPPRLFSATPGTVVSLLGAAPTANRSLARLCLGSDFMRPQLAGFLRARADCLTSVDLTGPASPYPEVLAALGSMTQLRHLGVEVANLEEAIPRVLFDRGLESLTVSITPPTDGTAPKAQCLHAPGLRRLDLQTGGETLWLDCPDLLELACPVPQSPAPYPKASIRGKPQPLFLPL</sequence>
<gene>
    <name evidence="2" type="ORF">PAPYR_2537</name>
</gene>
<dbReference type="InterPro" id="IPR032675">
    <property type="entry name" value="LRR_dom_sf"/>
</dbReference>
<feature type="region of interest" description="Disordered" evidence="1">
    <location>
        <begin position="38"/>
        <end position="58"/>
    </location>
</feature>
<accession>A0ABQ8URE2</accession>
<dbReference type="EMBL" id="JAPMOS010000009">
    <property type="protein sequence ID" value="KAJ4461092.1"/>
    <property type="molecule type" value="Genomic_DNA"/>
</dbReference>
<reference evidence="2" key="1">
    <citation type="journal article" date="2022" name="bioRxiv">
        <title>Genomics of Preaxostyla Flagellates Illuminates Evolutionary Transitions and the Path Towards Mitochondrial Loss.</title>
        <authorList>
            <person name="Novak L.V.F."/>
            <person name="Treitli S.C."/>
            <person name="Pyrih J."/>
            <person name="Halakuc P."/>
            <person name="Pipaliya S.V."/>
            <person name="Vacek V."/>
            <person name="Brzon O."/>
            <person name="Soukal P."/>
            <person name="Eme L."/>
            <person name="Dacks J.B."/>
            <person name="Karnkowska A."/>
            <person name="Elias M."/>
            <person name="Hampl V."/>
        </authorList>
    </citation>
    <scope>NUCLEOTIDE SEQUENCE</scope>
    <source>
        <strain evidence="2">RCP-MX</strain>
    </source>
</reference>
<dbReference type="Proteomes" id="UP001141327">
    <property type="component" value="Unassembled WGS sequence"/>
</dbReference>
<evidence type="ECO:0000313" key="3">
    <source>
        <dbReference type="Proteomes" id="UP001141327"/>
    </source>
</evidence>
<evidence type="ECO:0000256" key="1">
    <source>
        <dbReference type="SAM" id="MobiDB-lite"/>
    </source>
</evidence>
<dbReference type="Gene3D" id="3.80.10.10">
    <property type="entry name" value="Ribonuclease Inhibitor"/>
    <property type="match status" value="1"/>
</dbReference>
<comment type="caution">
    <text evidence="2">The sequence shown here is derived from an EMBL/GenBank/DDBJ whole genome shotgun (WGS) entry which is preliminary data.</text>
</comment>
<keyword evidence="3" id="KW-1185">Reference proteome</keyword>
<dbReference type="SUPFAM" id="SSF52047">
    <property type="entry name" value="RNI-like"/>
    <property type="match status" value="1"/>
</dbReference>
<organism evidence="2 3">
    <name type="scientific">Paratrimastix pyriformis</name>
    <dbReference type="NCBI Taxonomy" id="342808"/>
    <lineage>
        <taxon>Eukaryota</taxon>
        <taxon>Metamonada</taxon>
        <taxon>Preaxostyla</taxon>
        <taxon>Paratrimastigidae</taxon>
        <taxon>Paratrimastix</taxon>
    </lineage>
</organism>